<evidence type="ECO:0000259" key="2">
    <source>
        <dbReference type="PROSITE" id="PS51857"/>
    </source>
</evidence>
<dbReference type="SMART" id="SM00357">
    <property type="entry name" value="CSP"/>
    <property type="match status" value="1"/>
</dbReference>
<feature type="domain" description="CSD" evidence="2">
    <location>
        <begin position="3"/>
        <end position="67"/>
    </location>
</feature>
<dbReference type="Pfam" id="PF00313">
    <property type="entry name" value="CSD"/>
    <property type="match status" value="1"/>
</dbReference>
<sequence>MVAVSGKVVHFDSNRGFGFLAPEEGGDDVFLHINDISIDENLLRPGAVVEFDVESTDRGSKATNVKVTEEAPAGDPAVERAHRRDDNRGKFGDRDRGDRRDRFDRNDRNDRGDRGARDDRAPRRPRHAGGPLSNEITELLLDSSPDLTARQITSIRSRILDLAASRGWSND</sequence>
<name>A0AA97GWD5_9ACTN</name>
<dbReference type="CDD" id="cd04458">
    <property type="entry name" value="CSP_CDS"/>
    <property type="match status" value="1"/>
</dbReference>
<evidence type="ECO:0000256" key="1">
    <source>
        <dbReference type="SAM" id="MobiDB-lite"/>
    </source>
</evidence>
<accession>A0AA97GWD5</accession>
<dbReference type="PANTHER" id="PTHR46565:SF20">
    <property type="entry name" value="COLD SHOCK DOMAIN-CONTAINING PROTEIN 4"/>
    <property type="match status" value="1"/>
</dbReference>
<reference evidence="3" key="1">
    <citation type="submission" date="2023-06" db="EMBL/GenBank/DDBJ databases">
        <title>Gordonia sp. nov. and Pseudochrobactrum sp. nov., two species isolated from the burying beetle Nicrophorus vespilloides.</title>
        <authorList>
            <person name="Poehlein A."/>
            <person name="Guzman J."/>
            <person name="Daniel R."/>
            <person name="Vilcinskas A."/>
        </authorList>
    </citation>
    <scope>NUCLEOTIDE SEQUENCE</scope>
    <source>
        <strain evidence="3">MP11Mi</strain>
    </source>
</reference>
<dbReference type="Gene3D" id="2.40.50.140">
    <property type="entry name" value="Nucleic acid-binding proteins"/>
    <property type="match status" value="1"/>
</dbReference>
<dbReference type="InterPro" id="IPR002059">
    <property type="entry name" value="CSP_DNA-bd"/>
</dbReference>
<dbReference type="EMBL" id="CP128986">
    <property type="protein sequence ID" value="WOC13602.1"/>
    <property type="molecule type" value="Genomic_DNA"/>
</dbReference>
<dbReference type="PRINTS" id="PR00050">
    <property type="entry name" value="COLDSHOCK"/>
</dbReference>
<feature type="region of interest" description="Disordered" evidence="1">
    <location>
        <begin position="54"/>
        <end position="136"/>
    </location>
</feature>
<dbReference type="PANTHER" id="PTHR46565">
    <property type="entry name" value="COLD SHOCK DOMAIN PROTEIN 2"/>
    <property type="match status" value="1"/>
</dbReference>
<feature type="compositionally biased region" description="Basic and acidic residues" evidence="1">
    <location>
        <begin position="77"/>
        <end position="122"/>
    </location>
</feature>
<dbReference type="GO" id="GO:0003676">
    <property type="term" value="F:nucleic acid binding"/>
    <property type="evidence" value="ECO:0007669"/>
    <property type="project" value="InterPro"/>
</dbReference>
<dbReference type="InterPro" id="IPR011129">
    <property type="entry name" value="CSD"/>
</dbReference>
<dbReference type="SUPFAM" id="SSF50249">
    <property type="entry name" value="Nucleic acid-binding proteins"/>
    <property type="match status" value="1"/>
</dbReference>
<dbReference type="PROSITE" id="PS51857">
    <property type="entry name" value="CSD_2"/>
    <property type="match status" value="1"/>
</dbReference>
<proteinExistence type="predicted"/>
<gene>
    <name evidence="3" type="ORF">MP11Mi_27050</name>
</gene>
<protein>
    <recommendedName>
        <fullName evidence="2">CSD domain-containing protein</fullName>
    </recommendedName>
</protein>
<dbReference type="InterPro" id="IPR012340">
    <property type="entry name" value="NA-bd_OB-fold"/>
</dbReference>
<evidence type="ECO:0000313" key="3">
    <source>
        <dbReference type="EMBL" id="WOC13602.1"/>
    </source>
</evidence>
<dbReference type="AlphaFoldDB" id="A0AA97GWD5"/>
<organism evidence="3">
    <name type="scientific">Gordonia sp. MP11Mi</name>
    <dbReference type="NCBI Taxonomy" id="3022769"/>
    <lineage>
        <taxon>Bacteria</taxon>
        <taxon>Bacillati</taxon>
        <taxon>Actinomycetota</taxon>
        <taxon>Actinomycetes</taxon>
        <taxon>Mycobacteriales</taxon>
        <taxon>Gordoniaceae</taxon>
        <taxon>Gordonia</taxon>
    </lineage>
</organism>